<keyword evidence="6" id="KW-1185">Reference proteome</keyword>
<dbReference type="EMBL" id="RHJS01000002">
    <property type="protein sequence ID" value="RRK30446.1"/>
    <property type="molecule type" value="Genomic_DNA"/>
</dbReference>
<sequence length="127" mass="14034">MEIIVSNKASRPLYEQISSQIKAAIMSGELKAGEAIPSVRSLAKSLHISILTVQKAYATLQEDGFIETTAGKGCYVSAQNQDFYLEEQQKKIEEKFAEAIEIARTSGISLNKLTDLLTLMYQEDDGE</sequence>
<comment type="caution">
    <text evidence="5">The sequence shown here is derived from an EMBL/GenBank/DDBJ whole genome shotgun (WGS) entry which is preliminary data.</text>
</comment>
<dbReference type="PANTHER" id="PTHR38445:SF7">
    <property type="entry name" value="GNTR-FAMILY TRANSCRIPTIONAL REGULATOR"/>
    <property type="match status" value="1"/>
</dbReference>
<dbReference type="AlphaFoldDB" id="A0A426DCB7"/>
<dbReference type="GO" id="GO:0003677">
    <property type="term" value="F:DNA binding"/>
    <property type="evidence" value="ECO:0007669"/>
    <property type="project" value="UniProtKB-KW"/>
</dbReference>
<evidence type="ECO:0000313" key="6">
    <source>
        <dbReference type="Proteomes" id="UP000274920"/>
    </source>
</evidence>
<dbReference type="PROSITE" id="PS50949">
    <property type="entry name" value="HTH_GNTR"/>
    <property type="match status" value="1"/>
</dbReference>
<dbReference type="RefSeq" id="WP_125126274.1">
    <property type="nucleotide sequence ID" value="NZ_RHJS01000002.1"/>
</dbReference>
<evidence type="ECO:0000313" key="5">
    <source>
        <dbReference type="EMBL" id="RRK30446.1"/>
    </source>
</evidence>
<feature type="domain" description="HTH gntR-type" evidence="4">
    <location>
        <begin position="11"/>
        <end position="79"/>
    </location>
</feature>
<reference evidence="5" key="1">
    <citation type="submission" date="2018-10" db="EMBL/GenBank/DDBJ databases">
        <title>Schaedlerella arabinophila gen. nov. sp. nov., isolated from the mouse intestinal tract and comparative analysis with the genome of the closely related altered Schaedler flora strain ASF502.</title>
        <authorList>
            <person name="Miyake S."/>
            <person name="Soh M."/>
            <person name="Seedorf H."/>
        </authorList>
    </citation>
    <scope>NUCLEOTIDE SEQUENCE [LARGE SCALE GENOMIC DNA]</scope>
    <source>
        <strain evidence="5">DSM 106076</strain>
    </source>
</reference>
<protein>
    <submittedName>
        <fullName evidence="5">GntR family transcriptional regulator</fullName>
    </submittedName>
</protein>
<dbReference type="InterPro" id="IPR036388">
    <property type="entry name" value="WH-like_DNA-bd_sf"/>
</dbReference>
<dbReference type="InterPro" id="IPR036390">
    <property type="entry name" value="WH_DNA-bd_sf"/>
</dbReference>
<dbReference type="SUPFAM" id="SSF46785">
    <property type="entry name" value="Winged helix' DNA-binding domain"/>
    <property type="match status" value="1"/>
</dbReference>
<gene>
    <name evidence="5" type="ORF">EBB54_02925</name>
</gene>
<dbReference type="PANTHER" id="PTHR38445">
    <property type="entry name" value="HTH-TYPE TRANSCRIPTIONAL REPRESSOR YTRA"/>
    <property type="match status" value="1"/>
</dbReference>
<name>A0A426DCB7_9FIRM</name>
<dbReference type="Gene3D" id="1.10.10.10">
    <property type="entry name" value="Winged helix-like DNA-binding domain superfamily/Winged helix DNA-binding domain"/>
    <property type="match status" value="1"/>
</dbReference>
<dbReference type="SMART" id="SM00345">
    <property type="entry name" value="HTH_GNTR"/>
    <property type="match status" value="1"/>
</dbReference>
<proteinExistence type="predicted"/>
<dbReference type="Proteomes" id="UP000274920">
    <property type="component" value="Unassembled WGS sequence"/>
</dbReference>
<keyword evidence="2" id="KW-0238">DNA-binding</keyword>
<keyword evidence="3" id="KW-0804">Transcription</keyword>
<accession>A0A426DCB7</accession>
<evidence type="ECO:0000259" key="4">
    <source>
        <dbReference type="PROSITE" id="PS50949"/>
    </source>
</evidence>
<dbReference type="GO" id="GO:0003700">
    <property type="term" value="F:DNA-binding transcription factor activity"/>
    <property type="evidence" value="ECO:0007669"/>
    <property type="project" value="InterPro"/>
</dbReference>
<evidence type="ECO:0000256" key="3">
    <source>
        <dbReference type="ARBA" id="ARBA00023163"/>
    </source>
</evidence>
<evidence type="ECO:0000256" key="2">
    <source>
        <dbReference type="ARBA" id="ARBA00023125"/>
    </source>
</evidence>
<keyword evidence="1" id="KW-0805">Transcription regulation</keyword>
<dbReference type="CDD" id="cd07377">
    <property type="entry name" value="WHTH_GntR"/>
    <property type="match status" value="1"/>
</dbReference>
<evidence type="ECO:0000256" key="1">
    <source>
        <dbReference type="ARBA" id="ARBA00023015"/>
    </source>
</evidence>
<dbReference type="InterPro" id="IPR000524">
    <property type="entry name" value="Tscrpt_reg_HTH_GntR"/>
</dbReference>
<dbReference type="Pfam" id="PF00392">
    <property type="entry name" value="GntR"/>
    <property type="match status" value="1"/>
</dbReference>
<organism evidence="5 6">
    <name type="scientific">Schaedlerella arabinosiphila</name>
    <dbReference type="NCBI Taxonomy" id="2044587"/>
    <lineage>
        <taxon>Bacteria</taxon>
        <taxon>Bacillati</taxon>
        <taxon>Bacillota</taxon>
        <taxon>Clostridia</taxon>
        <taxon>Lachnospirales</taxon>
        <taxon>Lachnospiraceae</taxon>
        <taxon>Schaedlerella</taxon>
    </lineage>
</organism>